<dbReference type="GO" id="GO:0005886">
    <property type="term" value="C:plasma membrane"/>
    <property type="evidence" value="ECO:0007669"/>
    <property type="project" value="TreeGrafter"/>
</dbReference>
<dbReference type="AlphaFoldDB" id="A0A2Z6MWM7"/>
<dbReference type="GO" id="GO:0098542">
    <property type="term" value="P:defense response to other organism"/>
    <property type="evidence" value="ECO:0007669"/>
    <property type="project" value="InterPro"/>
</dbReference>
<feature type="transmembrane region" description="Helical" evidence="6">
    <location>
        <begin position="80"/>
        <end position="106"/>
    </location>
</feature>
<evidence type="ECO:0000313" key="8">
    <source>
        <dbReference type="EMBL" id="GAU21020.1"/>
    </source>
</evidence>
<accession>A0A2Z6MWM7</accession>
<dbReference type="PANTHER" id="PTHR31234">
    <property type="entry name" value="LATE EMBRYOGENESIS ABUNDANT (LEA) HYDROXYPROLINE-RICH GLYCOPROTEIN FAMILY"/>
    <property type="match status" value="1"/>
</dbReference>
<protein>
    <recommendedName>
        <fullName evidence="7">Late embryogenesis abundant protein LEA-2 subgroup domain-containing protein</fullName>
    </recommendedName>
</protein>
<keyword evidence="9" id="KW-1185">Reference proteome</keyword>
<dbReference type="InterPro" id="IPR004864">
    <property type="entry name" value="LEA_2"/>
</dbReference>
<comment type="subcellular location">
    <subcellularLocation>
        <location evidence="1">Membrane</location>
        <topology evidence="1">Single-pass membrane protein</topology>
    </subcellularLocation>
</comment>
<dbReference type="OrthoDB" id="1849707at2759"/>
<evidence type="ECO:0000256" key="5">
    <source>
        <dbReference type="SAM" id="MobiDB-lite"/>
    </source>
</evidence>
<evidence type="ECO:0000259" key="7">
    <source>
        <dbReference type="Pfam" id="PF03168"/>
    </source>
</evidence>
<evidence type="ECO:0000313" key="9">
    <source>
        <dbReference type="Proteomes" id="UP000242715"/>
    </source>
</evidence>
<evidence type="ECO:0000256" key="2">
    <source>
        <dbReference type="ARBA" id="ARBA00022692"/>
    </source>
</evidence>
<feature type="domain" description="Late embryogenesis abundant protein LEA-2 subgroup" evidence="7">
    <location>
        <begin position="138"/>
        <end position="240"/>
    </location>
</feature>
<keyword evidence="3 6" id="KW-1133">Transmembrane helix</keyword>
<dbReference type="InterPro" id="IPR044839">
    <property type="entry name" value="NDR1-like"/>
</dbReference>
<evidence type="ECO:0000256" key="4">
    <source>
        <dbReference type="ARBA" id="ARBA00023136"/>
    </source>
</evidence>
<dbReference type="Proteomes" id="UP000242715">
    <property type="component" value="Unassembled WGS sequence"/>
</dbReference>
<gene>
    <name evidence="8" type="ORF">TSUD_201690</name>
</gene>
<reference evidence="9" key="1">
    <citation type="journal article" date="2017" name="Front. Plant Sci.">
        <title>Climate Clever Clovers: New Paradigm to Reduce the Environmental Footprint of Ruminants by Breeding Low Methanogenic Forages Utilizing Haplotype Variation.</title>
        <authorList>
            <person name="Kaur P."/>
            <person name="Appels R."/>
            <person name="Bayer P.E."/>
            <person name="Keeble-Gagnere G."/>
            <person name="Wang J."/>
            <person name="Hirakawa H."/>
            <person name="Shirasawa K."/>
            <person name="Vercoe P."/>
            <person name="Stefanova K."/>
            <person name="Durmic Z."/>
            <person name="Nichols P."/>
            <person name="Revell C."/>
            <person name="Isobe S.N."/>
            <person name="Edwards D."/>
            <person name="Erskine W."/>
        </authorList>
    </citation>
    <scope>NUCLEOTIDE SEQUENCE [LARGE SCALE GENOMIC DNA]</scope>
    <source>
        <strain evidence="9">cv. Daliak</strain>
    </source>
</reference>
<feature type="region of interest" description="Disordered" evidence="5">
    <location>
        <begin position="1"/>
        <end position="42"/>
    </location>
</feature>
<dbReference type="EMBL" id="DF973223">
    <property type="protein sequence ID" value="GAU21020.1"/>
    <property type="molecule type" value="Genomic_DNA"/>
</dbReference>
<dbReference type="Pfam" id="PF03168">
    <property type="entry name" value="LEA_2"/>
    <property type="match status" value="1"/>
</dbReference>
<evidence type="ECO:0000256" key="3">
    <source>
        <dbReference type="ARBA" id="ARBA00022989"/>
    </source>
</evidence>
<feature type="compositionally biased region" description="Polar residues" evidence="5">
    <location>
        <begin position="10"/>
        <end position="23"/>
    </location>
</feature>
<keyword evidence="2 6" id="KW-0812">Transmembrane</keyword>
<organism evidence="8 9">
    <name type="scientific">Trifolium subterraneum</name>
    <name type="common">Subterranean clover</name>
    <dbReference type="NCBI Taxonomy" id="3900"/>
    <lineage>
        <taxon>Eukaryota</taxon>
        <taxon>Viridiplantae</taxon>
        <taxon>Streptophyta</taxon>
        <taxon>Embryophyta</taxon>
        <taxon>Tracheophyta</taxon>
        <taxon>Spermatophyta</taxon>
        <taxon>Magnoliopsida</taxon>
        <taxon>eudicotyledons</taxon>
        <taxon>Gunneridae</taxon>
        <taxon>Pentapetalae</taxon>
        <taxon>rosids</taxon>
        <taxon>fabids</taxon>
        <taxon>Fabales</taxon>
        <taxon>Fabaceae</taxon>
        <taxon>Papilionoideae</taxon>
        <taxon>50 kb inversion clade</taxon>
        <taxon>NPAAA clade</taxon>
        <taxon>Hologalegina</taxon>
        <taxon>IRL clade</taxon>
        <taxon>Trifolieae</taxon>
        <taxon>Trifolium</taxon>
    </lineage>
</organism>
<evidence type="ECO:0000256" key="6">
    <source>
        <dbReference type="SAM" id="Phobius"/>
    </source>
</evidence>
<name>A0A2Z6MWM7_TRISU</name>
<dbReference type="PANTHER" id="PTHR31234:SF72">
    <property type="entry name" value="NDR1_HIN1-LIKE PROTEIN 6"/>
    <property type="match status" value="1"/>
</dbReference>
<sequence length="266" mass="29635">MADRVHPNTLPVSGDSQTTSSQKPALASNTAPAPSPPPQPGTYVIQVPKDQTYRYPPPENAQRYANYTNRKTRRNRCCCCLCWLIGILFILVVLAAIAAGVFYLIFRPESPHYTIDRIAVKGMNLNSSMISPEFDISVKAENGNNKIGIYYEDDSTVEIFYRDVILCNGVLPVFYQPSNNVTVFQTVLKGNGIELGRSDRRTLVNAVAKRNVPLSLKLRAPVKIKVGSVKTWKIRVKVDCDVTVDQLTAKAKIVNKNCNYGLDLWL</sequence>
<proteinExistence type="predicted"/>
<keyword evidence="4 6" id="KW-0472">Membrane</keyword>
<evidence type="ECO:0000256" key="1">
    <source>
        <dbReference type="ARBA" id="ARBA00004167"/>
    </source>
</evidence>